<gene>
    <name evidence="1" type="ORF">TNCV_1011011</name>
</gene>
<accession>A0A8X7B9J3</accession>
<organism evidence="1 2">
    <name type="scientific">Trichonephila clavipes</name>
    <name type="common">Golden silk orbweaver</name>
    <name type="synonym">Nephila clavipes</name>
    <dbReference type="NCBI Taxonomy" id="2585209"/>
    <lineage>
        <taxon>Eukaryota</taxon>
        <taxon>Metazoa</taxon>
        <taxon>Ecdysozoa</taxon>
        <taxon>Arthropoda</taxon>
        <taxon>Chelicerata</taxon>
        <taxon>Arachnida</taxon>
        <taxon>Araneae</taxon>
        <taxon>Araneomorphae</taxon>
        <taxon>Entelegynae</taxon>
        <taxon>Araneoidea</taxon>
        <taxon>Nephilidae</taxon>
        <taxon>Trichonephila</taxon>
    </lineage>
</organism>
<comment type="caution">
    <text evidence="1">The sequence shown here is derived from an EMBL/GenBank/DDBJ whole genome shotgun (WGS) entry which is preliminary data.</text>
</comment>
<dbReference type="EMBL" id="BMAU01021369">
    <property type="protein sequence ID" value="GFY24048.1"/>
    <property type="molecule type" value="Genomic_DNA"/>
</dbReference>
<sequence>MSWYCDEADLFPLIAMGGVPIDAGNFQLSPNCWERISQVVGQNPFFPGYPDHQKRYRNIVLSFSHDSVTTARLRTYNMSRDRLQQSAANGQEIK</sequence>
<evidence type="ECO:0000313" key="1">
    <source>
        <dbReference type="EMBL" id="GFY24048.1"/>
    </source>
</evidence>
<protein>
    <submittedName>
        <fullName evidence="1">Uncharacterized protein</fullName>
    </submittedName>
</protein>
<keyword evidence="2" id="KW-1185">Reference proteome</keyword>
<dbReference type="AlphaFoldDB" id="A0A8X7B9J3"/>
<reference evidence="1" key="1">
    <citation type="submission" date="2020-08" db="EMBL/GenBank/DDBJ databases">
        <title>Multicomponent nature underlies the extraordinary mechanical properties of spider dragline silk.</title>
        <authorList>
            <person name="Kono N."/>
            <person name="Nakamura H."/>
            <person name="Mori M."/>
            <person name="Yoshida Y."/>
            <person name="Ohtoshi R."/>
            <person name="Malay A.D."/>
            <person name="Moran D.A.P."/>
            <person name="Tomita M."/>
            <person name="Numata K."/>
            <person name="Arakawa K."/>
        </authorList>
    </citation>
    <scope>NUCLEOTIDE SEQUENCE</scope>
</reference>
<name>A0A8X7B9J3_TRICX</name>
<proteinExistence type="predicted"/>
<dbReference type="Proteomes" id="UP000887159">
    <property type="component" value="Unassembled WGS sequence"/>
</dbReference>
<evidence type="ECO:0000313" key="2">
    <source>
        <dbReference type="Proteomes" id="UP000887159"/>
    </source>
</evidence>